<dbReference type="Proteomes" id="UP000095472">
    <property type="component" value="Chromosome"/>
</dbReference>
<organism evidence="1 2">
    <name type="scientific">Desertifilum tharense IPPAS B-1220</name>
    <dbReference type="NCBI Taxonomy" id="1781255"/>
    <lineage>
        <taxon>Bacteria</taxon>
        <taxon>Bacillati</taxon>
        <taxon>Cyanobacteriota</taxon>
        <taxon>Cyanophyceae</taxon>
        <taxon>Desertifilales</taxon>
        <taxon>Desertifilaceae</taxon>
        <taxon>Desertifilum</taxon>
    </lineage>
</organism>
<name>A0ACD5GZS1_9CYAN</name>
<sequence>MRATLRVTEVFSDPTFLSNIESATIRVGDAAEGVANLTGDVSALTQSVERELTNFSNAARSVDSAANQIRLSAVEATDQLSVSANQTTAQLTRTTDQATRFLANVDNLISTNRATLVTTLNNLSQTSDQLRLTVSNLDRC</sequence>
<accession>A0ACD5GZS1</accession>
<dbReference type="EMBL" id="CP182909">
    <property type="protein sequence ID" value="XPM66302.1"/>
    <property type="molecule type" value="Genomic_DNA"/>
</dbReference>
<gene>
    <name evidence="1" type="ORF">BH720_013600</name>
</gene>
<reference evidence="1 2" key="1">
    <citation type="journal article" date="2016" name="Genome Announc.">
        <title>Draft Genome Sequence of the Thermotolerant Cyanobacterium Desertifilum sp. IPPAS B-1220.</title>
        <authorList>
            <person name="Mironov K.S."/>
            <person name="Sinetova M.A."/>
            <person name="Bolatkhan K."/>
            <person name="Zayadan B.K."/>
            <person name="Ustinova V.V."/>
            <person name="Kupriyanova E.V."/>
            <person name="Skrypnik A.N."/>
            <person name="Gogoleva N.E."/>
            <person name="Gogolev Y.V."/>
            <person name="Los D.A."/>
        </authorList>
    </citation>
    <scope>NUCLEOTIDE SEQUENCE [LARGE SCALE GENOMIC DNA]</scope>
    <source>
        <strain evidence="1 2">IPPAS B-1220</strain>
    </source>
</reference>
<proteinExistence type="predicted"/>
<keyword evidence="2" id="KW-1185">Reference proteome</keyword>
<protein>
    <submittedName>
        <fullName evidence="1">Uncharacterized protein</fullName>
    </submittedName>
</protein>
<evidence type="ECO:0000313" key="1">
    <source>
        <dbReference type="EMBL" id="XPM66302.1"/>
    </source>
</evidence>
<evidence type="ECO:0000313" key="2">
    <source>
        <dbReference type="Proteomes" id="UP000095472"/>
    </source>
</evidence>